<sequence>MDSQHGNGDNTDPRKRTLTERGLDLYRANVNTHSKKIELVQTEVELCLERFSTTKQEDTNTLLELKKTLNLCYCKYSLYSDEYIKFLKNTKTEESLQVYEEHKIEDAKYKNILERALQQMKVSDKDEKESKSTHRSEAHSRTSSNSSSVAIRKRAKAEAAQAKLEFAMKEADLQKQKAYIEEQEKVASAKTFTKKAELEAELELLNYKKEAAAATAEADALEYDQNVCGSKKSDLLLSKTVYERTNRYVEQQVLQVKDGKLPSDDNIVPCDPFANQTSGDAVHEHSHMPTPKPSRPKYDVPSVSAGCNDNDINIQVQGHALNPNAPQFQPDIRTHQNAPQIQPDISTHQNAPQFHPDISTHQNIATDLTRFLLKKDLLLSRLTTYTDQGTRSIAADKVNSSLWILGPEEFISKCEHQAAYSETLYPLIEPTDDKELRPLQRVNVLKTSVDFQTALGSERFERFSEWIRLVESISFLKKVAKYRTAAVTGDTRSKSVETYKEAELFIIKVVQNEVYQTEIDNIRQSLRLPKNSTLVSLNPFLDSRGVLCVGGRLNKANIELHEKNPIIIPGKYSMAANKISFQRRQRFIDNNAPRS</sequence>
<proteinExistence type="predicted"/>
<evidence type="ECO:0000313" key="3">
    <source>
        <dbReference type="Proteomes" id="UP000507470"/>
    </source>
</evidence>
<name>A0A6J8DVP2_MYTCO</name>
<feature type="region of interest" description="Disordered" evidence="1">
    <location>
        <begin position="278"/>
        <end position="299"/>
    </location>
</feature>
<feature type="region of interest" description="Disordered" evidence="1">
    <location>
        <begin position="1"/>
        <end position="20"/>
    </location>
</feature>
<dbReference type="PANTHER" id="PTHR47331">
    <property type="entry name" value="PHD-TYPE DOMAIN-CONTAINING PROTEIN"/>
    <property type="match status" value="1"/>
</dbReference>
<accession>A0A6J8DVP2</accession>
<dbReference type="AlphaFoldDB" id="A0A6J8DVP2"/>
<protein>
    <submittedName>
        <fullName evidence="2">Uncharacterized protein</fullName>
    </submittedName>
</protein>
<feature type="compositionally biased region" description="Polar residues" evidence="1">
    <location>
        <begin position="1"/>
        <end position="10"/>
    </location>
</feature>
<organism evidence="2 3">
    <name type="scientific">Mytilus coruscus</name>
    <name type="common">Sea mussel</name>
    <dbReference type="NCBI Taxonomy" id="42192"/>
    <lineage>
        <taxon>Eukaryota</taxon>
        <taxon>Metazoa</taxon>
        <taxon>Spiralia</taxon>
        <taxon>Lophotrochozoa</taxon>
        <taxon>Mollusca</taxon>
        <taxon>Bivalvia</taxon>
        <taxon>Autobranchia</taxon>
        <taxon>Pteriomorphia</taxon>
        <taxon>Mytilida</taxon>
        <taxon>Mytiloidea</taxon>
        <taxon>Mytilidae</taxon>
        <taxon>Mytilinae</taxon>
        <taxon>Mytilus</taxon>
    </lineage>
</organism>
<feature type="compositionally biased region" description="Basic and acidic residues" evidence="1">
    <location>
        <begin position="11"/>
        <end position="20"/>
    </location>
</feature>
<evidence type="ECO:0000313" key="2">
    <source>
        <dbReference type="EMBL" id="CAC5412709.1"/>
    </source>
</evidence>
<dbReference type="EMBL" id="CACVKT020008083">
    <property type="protein sequence ID" value="CAC5412709.1"/>
    <property type="molecule type" value="Genomic_DNA"/>
</dbReference>
<dbReference type="PANTHER" id="PTHR47331:SF2">
    <property type="match status" value="1"/>
</dbReference>
<gene>
    <name evidence="2" type="ORF">MCOR_45696</name>
</gene>
<reference evidence="2 3" key="1">
    <citation type="submission" date="2020-06" db="EMBL/GenBank/DDBJ databases">
        <authorList>
            <person name="Li R."/>
            <person name="Bekaert M."/>
        </authorList>
    </citation>
    <scope>NUCLEOTIDE SEQUENCE [LARGE SCALE GENOMIC DNA]</scope>
    <source>
        <strain evidence="3">wild</strain>
    </source>
</reference>
<feature type="compositionally biased region" description="Basic and acidic residues" evidence="1">
    <location>
        <begin position="122"/>
        <end position="140"/>
    </location>
</feature>
<keyword evidence="3" id="KW-1185">Reference proteome</keyword>
<evidence type="ECO:0000256" key="1">
    <source>
        <dbReference type="SAM" id="MobiDB-lite"/>
    </source>
</evidence>
<dbReference type="Proteomes" id="UP000507470">
    <property type="component" value="Unassembled WGS sequence"/>
</dbReference>
<dbReference type="OrthoDB" id="6140695at2759"/>
<feature type="region of interest" description="Disordered" evidence="1">
    <location>
        <begin position="120"/>
        <end position="151"/>
    </location>
</feature>